<dbReference type="Proteomes" id="UP000087171">
    <property type="component" value="Chromosome Ca5"/>
</dbReference>
<feature type="region of interest" description="Disordered" evidence="1">
    <location>
        <begin position="61"/>
        <end position="111"/>
    </location>
</feature>
<dbReference type="KEGG" id="cam:101504815"/>
<feature type="compositionally biased region" description="Polar residues" evidence="1">
    <location>
        <begin position="99"/>
        <end position="111"/>
    </location>
</feature>
<evidence type="ECO:0000259" key="2">
    <source>
        <dbReference type="PROSITE" id="PS51925"/>
    </source>
</evidence>
<feature type="domain" description="DM2" evidence="2">
    <location>
        <begin position="155"/>
        <end position="232"/>
    </location>
</feature>
<dbReference type="SUPFAM" id="SSF47592">
    <property type="entry name" value="SWIB/MDM2 domain"/>
    <property type="match status" value="2"/>
</dbReference>
<dbReference type="PROSITE" id="PS51925">
    <property type="entry name" value="SWIB_MDM2"/>
    <property type="match status" value="2"/>
</dbReference>
<gene>
    <name evidence="5" type="primary">LOC101504815</name>
</gene>
<reference evidence="5" key="2">
    <citation type="submission" date="2025-08" db="UniProtKB">
        <authorList>
            <consortium name="RefSeq"/>
        </authorList>
    </citation>
    <scope>IDENTIFICATION</scope>
    <source>
        <tissue evidence="5">Etiolated seedlings</tissue>
    </source>
</reference>
<evidence type="ECO:0000259" key="3">
    <source>
        <dbReference type="PROSITE" id="PS51998"/>
    </source>
</evidence>
<dbReference type="InterPro" id="IPR014876">
    <property type="entry name" value="DEK_C"/>
</dbReference>
<dbReference type="STRING" id="3827.A0A1S2Y6A8"/>
<feature type="compositionally biased region" description="Low complexity" evidence="1">
    <location>
        <begin position="68"/>
        <end position="90"/>
    </location>
</feature>
<dbReference type="Pfam" id="PF08766">
    <property type="entry name" value="DEK_C"/>
    <property type="match status" value="1"/>
</dbReference>
<dbReference type="Pfam" id="PF02201">
    <property type="entry name" value="SWIB"/>
    <property type="match status" value="2"/>
</dbReference>
<dbReference type="OrthoDB" id="10251073at2759"/>
<dbReference type="RefSeq" id="XP_004500124.1">
    <property type="nucleotide sequence ID" value="XM_004500067.3"/>
</dbReference>
<dbReference type="GeneID" id="101504815"/>
<reference evidence="4" key="1">
    <citation type="journal article" date="2013" name="Nat. Biotechnol.">
        <title>Draft genome sequence of chickpea (Cicer arietinum) provides a resource for trait improvement.</title>
        <authorList>
            <person name="Varshney R.K."/>
            <person name="Song C."/>
            <person name="Saxena R.K."/>
            <person name="Azam S."/>
            <person name="Yu S."/>
            <person name="Sharpe A.G."/>
            <person name="Cannon S."/>
            <person name="Baek J."/>
            <person name="Rosen B.D."/>
            <person name="Tar'an B."/>
            <person name="Millan T."/>
            <person name="Zhang X."/>
            <person name="Ramsay L.D."/>
            <person name="Iwata A."/>
            <person name="Wang Y."/>
            <person name="Nelson W."/>
            <person name="Farmer A.D."/>
            <person name="Gaur P.M."/>
            <person name="Soderlund C."/>
            <person name="Penmetsa R.V."/>
            <person name="Xu C."/>
            <person name="Bharti A.K."/>
            <person name="He W."/>
            <person name="Winter P."/>
            <person name="Zhao S."/>
            <person name="Hane J.K."/>
            <person name="Carrasquilla-Garcia N."/>
            <person name="Condie J.A."/>
            <person name="Upadhyaya H.D."/>
            <person name="Luo M.C."/>
            <person name="Thudi M."/>
            <person name="Gowda C.L."/>
            <person name="Singh N.P."/>
            <person name="Lichtenzveig J."/>
            <person name="Gali K.K."/>
            <person name="Rubio J."/>
            <person name="Nadarajan N."/>
            <person name="Dolezel J."/>
            <person name="Bansal K.C."/>
            <person name="Xu X."/>
            <person name="Edwards D."/>
            <person name="Zhang G."/>
            <person name="Kahl G."/>
            <person name="Gil J."/>
            <person name="Singh K.B."/>
            <person name="Datta S.K."/>
            <person name="Jackson S.A."/>
            <person name="Wang J."/>
            <person name="Cook D.R."/>
        </authorList>
    </citation>
    <scope>NUCLEOTIDE SEQUENCE [LARGE SCALE GENOMIC DNA]</scope>
    <source>
        <strain evidence="4">cv. CDC Frontier</strain>
    </source>
</reference>
<dbReference type="PANTHER" id="PTHR13844">
    <property type="entry name" value="SWI/SNF-RELATED MATRIX-ASSOCIATED ACTIN-DEPENDENT REGULATOR OF CHROMATIN SUBFAMILY D"/>
    <property type="match status" value="1"/>
</dbReference>
<dbReference type="eggNOG" id="KOG1946">
    <property type="taxonomic scope" value="Eukaryota"/>
</dbReference>
<keyword evidence="4" id="KW-1185">Reference proteome</keyword>
<dbReference type="PROSITE" id="PS51998">
    <property type="entry name" value="DEK_C"/>
    <property type="match status" value="1"/>
</dbReference>
<dbReference type="CDD" id="cd10567">
    <property type="entry name" value="SWIB-MDM2_like"/>
    <property type="match status" value="2"/>
</dbReference>
<dbReference type="InterPro" id="IPR003121">
    <property type="entry name" value="SWIB_MDM2_domain"/>
</dbReference>
<sequence length="338" mass="37959">MVTEEEISEAIHSLFRESNPRTRTFTTLNQVVQELQSKLGHDLTHKLDFITSQINLLFASQQPPPQLPHRQLQPPQQQQQQPPPQQLLFPPKDHFALHQNPNSHSVPVTSASFHTLPTNSVALDAPVTQPPPLSANEVTKESVQPKAKRRGGPGGLNKLCGVSPELQVIVGQPALPRTEIVKQLWAYIKKNNLQDPSNKRKIICNDELRVVFETDCTDMFKMNKLLAKHIIALEPTKQPAPKKQKVDVELGTRSAEPTPSVIISDSLANFFGISGREMLQTEVLRRIWEYIKVNHLEDPVNPMAIMCDAKLQEIFGCESISALGIPEVLGRHHIFRRS</sequence>
<dbReference type="SMART" id="SM00151">
    <property type="entry name" value="SWIB"/>
    <property type="match status" value="2"/>
</dbReference>
<dbReference type="AlphaFoldDB" id="A0A1S2Y6A8"/>
<feature type="domain" description="DEK-C" evidence="3">
    <location>
        <begin position="1"/>
        <end position="59"/>
    </location>
</feature>
<evidence type="ECO:0000313" key="5">
    <source>
        <dbReference type="RefSeq" id="XP_004500124.1"/>
    </source>
</evidence>
<evidence type="ECO:0000256" key="1">
    <source>
        <dbReference type="SAM" id="MobiDB-lite"/>
    </source>
</evidence>
<dbReference type="InterPro" id="IPR019835">
    <property type="entry name" value="SWIB_domain"/>
</dbReference>
<dbReference type="InterPro" id="IPR036885">
    <property type="entry name" value="SWIB_MDM2_dom_sf"/>
</dbReference>
<dbReference type="PaxDb" id="3827-XP_004500124.1"/>
<proteinExistence type="predicted"/>
<feature type="domain" description="DM2" evidence="2">
    <location>
        <begin position="256"/>
        <end position="335"/>
    </location>
</feature>
<evidence type="ECO:0000313" key="4">
    <source>
        <dbReference type="Proteomes" id="UP000087171"/>
    </source>
</evidence>
<dbReference type="Gene3D" id="1.10.10.60">
    <property type="entry name" value="Homeodomain-like"/>
    <property type="match status" value="1"/>
</dbReference>
<organism evidence="4 5">
    <name type="scientific">Cicer arietinum</name>
    <name type="common">Chickpea</name>
    <name type="synonym">Garbanzo</name>
    <dbReference type="NCBI Taxonomy" id="3827"/>
    <lineage>
        <taxon>Eukaryota</taxon>
        <taxon>Viridiplantae</taxon>
        <taxon>Streptophyta</taxon>
        <taxon>Embryophyta</taxon>
        <taxon>Tracheophyta</taxon>
        <taxon>Spermatophyta</taxon>
        <taxon>Magnoliopsida</taxon>
        <taxon>eudicotyledons</taxon>
        <taxon>Gunneridae</taxon>
        <taxon>Pentapetalae</taxon>
        <taxon>rosids</taxon>
        <taxon>fabids</taxon>
        <taxon>Fabales</taxon>
        <taxon>Fabaceae</taxon>
        <taxon>Papilionoideae</taxon>
        <taxon>50 kb inversion clade</taxon>
        <taxon>NPAAA clade</taxon>
        <taxon>Hologalegina</taxon>
        <taxon>IRL clade</taxon>
        <taxon>Cicereae</taxon>
        <taxon>Cicer</taxon>
    </lineage>
</organism>
<accession>A0A1S2Y6A8</accession>
<name>A0A1S2Y6A8_CICAR</name>
<protein>
    <submittedName>
        <fullName evidence="5">Uncharacterized protein LOC101504815</fullName>
    </submittedName>
</protein>
<dbReference type="Gene3D" id="1.10.245.10">
    <property type="entry name" value="SWIB/MDM2 domain"/>
    <property type="match status" value="2"/>
</dbReference>
<feature type="region of interest" description="Disordered" evidence="1">
    <location>
        <begin position="125"/>
        <end position="158"/>
    </location>
</feature>